<organism evidence="2 3">
    <name type="scientific">Leucobacter komagatae</name>
    <dbReference type="NCBI Taxonomy" id="55969"/>
    <lineage>
        <taxon>Bacteria</taxon>
        <taxon>Bacillati</taxon>
        <taxon>Actinomycetota</taxon>
        <taxon>Actinomycetes</taxon>
        <taxon>Micrococcales</taxon>
        <taxon>Microbacteriaceae</taxon>
        <taxon>Leucobacter</taxon>
    </lineage>
</organism>
<dbReference type="Proteomes" id="UP000032120">
    <property type="component" value="Unassembled WGS sequence"/>
</dbReference>
<accession>A0A0D0IVF8</accession>
<keyword evidence="3" id="KW-1185">Reference proteome</keyword>
<comment type="caution">
    <text evidence="2">The sequence shown here is derived from an EMBL/GenBank/DDBJ whole genome shotgun (WGS) entry which is preliminary data.</text>
</comment>
<dbReference type="Pfam" id="PF12697">
    <property type="entry name" value="Abhydrolase_6"/>
    <property type="match status" value="1"/>
</dbReference>
<proteinExistence type="predicted"/>
<dbReference type="InterPro" id="IPR029058">
    <property type="entry name" value="AB_hydrolase_fold"/>
</dbReference>
<evidence type="ECO:0000259" key="1">
    <source>
        <dbReference type="Pfam" id="PF12697"/>
    </source>
</evidence>
<dbReference type="AlphaFoldDB" id="A0A0D0IVF8"/>
<dbReference type="GO" id="GO:0016020">
    <property type="term" value="C:membrane"/>
    <property type="evidence" value="ECO:0007669"/>
    <property type="project" value="TreeGrafter"/>
</dbReference>
<dbReference type="GO" id="GO:0016787">
    <property type="term" value="F:hydrolase activity"/>
    <property type="evidence" value="ECO:0007669"/>
    <property type="project" value="UniProtKB-KW"/>
</dbReference>
<dbReference type="InterPro" id="IPR050266">
    <property type="entry name" value="AB_hydrolase_sf"/>
</dbReference>
<evidence type="ECO:0000313" key="2">
    <source>
        <dbReference type="EMBL" id="KIP53583.1"/>
    </source>
</evidence>
<keyword evidence="2" id="KW-0378">Hydrolase</keyword>
<dbReference type="InterPro" id="IPR000073">
    <property type="entry name" value="AB_hydrolase_1"/>
</dbReference>
<dbReference type="EMBL" id="JXSQ01000002">
    <property type="protein sequence ID" value="KIP53583.1"/>
    <property type="molecule type" value="Genomic_DNA"/>
</dbReference>
<sequence>MRKPLKITLSIVGAIVALPVVLLGTTTVVNAVATKSDLAAITPYGTLIPVAGNEMNVVDTGAPAQASASAGSGAETIVLLPGLGTAAPGLDFEPLIAQLKGSHRVIAVEPFGTGLSDQTSVPRTAENIAREVHEALQYLGVDRYVLMGHSIAGIYALEYSQAYGDELVAFVGIDSSVPGQPGWDEPTSTSGLAELRSLGILRVLNAVAGDPFAELPHDAQTKQQLGLLTTRNSVQTTMLDEMNRTVENFESVRGATFPAGLPVLLFVAEDDGDVAGWLELHEGQAASVDRGEVVALPGEHYLHYTQSAEIASDTDAFLGGLTGS</sequence>
<dbReference type="RefSeq" id="WP_042542865.1">
    <property type="nucleotide sequence ID" value="NZ_JXSQ01000002.1"/>
</dbReference>
<dbReference type="Gene3D" id="3.40.50.1820">
    <property type="entry name" value="alpha/beta hydrolase"/>
    <property type="match status" value="1"/>
</dbReference>
<reference evidence="2 3" key="1">
    <citation type="submission" date="2015-01" db="EMBL/GenBank/DDBJ databases">
        <title>Draft genome sequence of Leucobacter komagatae strain VKM ST2845.</title>
        <authorList>
            <person name="Karlyshev A.V."/>
            <person name="Kudryashova E.B."/>
        </authorList>
    </citation>
    <scope>NUCLEOTIDE SEQUENCE [LARGE SCALE GENOMIC DNA]</scope>
    <source>
        <strain evidence="2 3">VKM ST2845</strain>
    </source>
</reference>
<name>A0A0D0IVF8_9MICO</name>
<dbReference type="PANTHER" id="PTHR43798">
    <property type="entry name" value="MONOACYLGLYCEROL LIPASE"/>
    <property type="match status" value="1"/>
</dbReference>
<evidence type="ECO:0000313" key="3">
    <source>
        <dbReference type="Proteomes" id="UP000032120"/>
    </source>
</evidence>
<feature type="domain" description="AB hydrolase-1" evidence="1">
    <location>
        <begin position="77"/>
        <end position="311"/>
    </location>
</feature>
<dbReference type="PANTHER" id="PTHR43798:SF33">
    <property type="entry name" value="HYDROLASE, PUTATIVE (AFU_ORTHOLOGUE AFUA_2G14860)-RELATED"/>
    <property type="match status" value="1"/>
</dbReference>
<gene>
    <name evidence="2" type="ORF">SD72_02690</name>
</gene>
<protein>
    <submittedName>
        <fullName evidence="2">Alpha/beta hydrolase</fullName>
    </submittedName>
</protein>
<dbReference type="OrthoDB" id="7185741at2"/>
<dbReference type="SUPFAM" id="SSF53474">
    <property type="entry name" value="alpha/beta-Hydrolases"/>
    <property type="match status" value="1"/>
</dbReference>